<protein>
    <submittedName>
        <fullName evidence="2">Uncharacterized protein</fullName>
    </submittedName>
</protein>
<gene>
    <name evidence="2" type="ORF">AVEN_164444_1</name>
    <name evidence="1" type="ORF">AVEN_197593_1</name>
</gene>
<organism evidence="2 3">
    <name type="scientific">Araneus ventricosus</name>
    <name type="common">Orbweaver spider</name>
    <name type="synonym">Epeira ventricosa</name>
    <dbReference type="NCBI Taxonomy" id="182803"/>
    <lineage>
        <taxon>Eukaryota</taxon>
        <taxon>Metazoa</taxon>
        <taxon>Ecdysozoa</taxon>
        <taxon>Arthropoda</taxon>
        <taxon>Chelicerata</taxon>
        <taxon>Arachnida</taxon>
        <taxon>Araneae</taxon>
        <taxon>Araneomorphae</taxon>
        <taxon>Entelegynae</taxon>
        <taxon>Araneoidea</taxon>
        <taxon>Araneidae</taxon>
        <taxon>Araneus</taxon>
    </lineage>
</organism>
<sequence>MKEIFESFSEFQKELNFLFLYVKKIAYVVEKIPTKGQVYITEEFKNVTVDLTAIAHKLVEKFNLWKIAGDSEVQVWIQCFEEIRNMISHNETCTNTDTSPVEYMRFLRAYEKDLKSVWKKMDDMKILEDARRSSLLNTAFDFEMLIKLFVKCLIIIGVLKLRSKTSSN</sequence>
<reference evidence="2 3" key="1">
    <citation type="journal article" date="2019" name="Sci. Rep.">
        <title>Orb-weaving spider Araneus ventricosus genome elucidates the spidroin gene catalogue.</title>
        <authorList>
            <person name="Kono N."/>
            <person name="Nakamura H."/>
            <person name="Ohtoshi R."/>
            <person name="Moran D.A.P."/>
            <person name="Shinohara A."/>
            <person name="Yoshida Y."/>
            <person name="Fujiwara M."/>
            <person name="Mori M."/>
            <person name="Tomita M."/>
            <person name="Arakawa K."/>
        </authorList>
    </citation>
    <scope>NUCLEOTIDE SEQUENCE [LARGE SCALE GENOMIC DNA]</scope>
</reference>
<evidence type="ECO:0000313" key="3">
    <source>
        <dbReference type="Proteomes" id="UP000499080"/>
    </source>
</evidence>
<evidence type="ECO:0000313" key="1">
    <source>
        <dbReference type="EMBL" id="GBM52859.1"/>
    </source>
</evidence>
<evidence type="ECO:0000313" key="2">
    <source>
        <dbReference type="EMBL" id="GBM52896.1"/>
    </source>
</evidence>
<dbReference type="Proteomes" id="UP000499080">
    <property type="component" value="Unassembled WGS sequence"/>
</dbReference>
<proteinExistence type="predicted"/>
<comment type="caution">
    <text evidence="2">The sequence shown here is derived from an EMBL/GenBank/DDBJ whole genome shotgun (WGS) entry which is preliminary data.</text>
</comment>
<keyword evidence="3" id="KW-1185">Reference proteome</keyword>
<dbReference type="EMBL" id="BGPR01099489">
    <property type="protein sequence ID" value="GBM52859.1"/>
    <property type="molecule type" value="Genomic_DNA"/>
</dbReference>
<dbReference type="EMBL" id="BGPR01099499">
    <property type="protein sequence ID" value="GBM52896.1"/>
    <property type="molecule type" value="Genomic_DNA"/>
</dbReference>
<accession>A0A4Y2GJD6</accession>
<name>A0A4Y2GJD6_ARAVE</name>
<dbReference type="AlphaFoldDB" id="A0A4Y2GJD6"/>